<dbReference type="AlphaFoldDB" id="A0AAD9MZT1"/>
<feature type="compositionally biased region" description="Low complexity" evidence="1">
    <location>
        <begin position="848"/>
        <end position="857"/>
    </location>
</feature>
<evidence type="ECO:0000256" key="2">
    <source>
        <dbReference type="SAM" id="Phobius"/>
    </source>
</evidence>
<feature type="transmembrane region" description="Helical" evidence="2">
    <location>
        <begin position="319"/>
        <end position="340"/>
    </location>
</feature>
<keyword evidence="2" id="KW-0812">Transmembrane</keyword>
<feature type="transmembrane region" description="Helical" evidence="2">
    <location>
        <begin position="62"/>
        <end position="82"/>
    </location>
</feature>
<organism evidence="3 4">
    <name type="scientific">Paralvinella palmiformis</name>
    <dbReference type="NCBI Taxonomy" id="53620"/>
    <lineage>
        <taxon>Eukaryota</taxon>
        <taxon>Metazoa</taxon>
        <taxon>Spiralia</taxon>
        <taxon>Lophotrochozoa</taxon>
        <taxon>Annelida</taxon>
        <taxon>Polychaeta</taxon>
        <taxon>Sedentaria</taxon>
        <taxon>Canalipalpata</taxon>
        <taxon>Terebellida</taxon>
        <taxon>Terebelliformia</taxon>
        <taxon>Alvinellidae</taxon>
        <taxon>Paralvinella</taxon>
    </lineage>
</organism>
<name>A0AAD9MZT1_9ANNE</name>
<keyword evidence="4" id="KW-1185">Reference proteome</keyword>
<feature type="compositionally biased region" description="Polar residues" evidence="1">
    <location>
        <begin position="739"/>
        <end position="750"/>
    </location>
</feature>
<keyword evidence="2" id="KW-0472">Membrane</keyword>
<evidence type="ECO:0000313" key="4">
    <source>
        <dbReference type="Proteomes" id="UP001208570"/>
    </source>
</evidence>
<feature type="transmembrane region" description="Helical" evidence="2">
    <location>
        <begin position="138"/>
        <end position="160"/>
    </location>
</feature>
<feature type="transmembrane region" description="Helical" evidence="2">
    <location>
        <begin position="388"/>
        <end position="410"/>
    </location>
</feature>
<feature type="transmembrane region" description="Helical" evidence="2">
    <location>
        <begin position="181"/>
        <end position="201"/>
    </location>
</feature>
<dbReference type="Proteomes" id="UP001208570">
    <property type="component" value="Unassembled WGS sequence"/>
</dbReference>
<evidence type="ECO:0000256" key="1">
    <source>
        <dbReference type="SAM" id="MobiDB-lite"/>
    </source>
</evidence>
<gene>
    <name evidence="3" type="ORF">LSH36_437g00023</name>
</gene>
<feature type="region of interest" description="Disordered" evidence="1">
    <location>
        <begin position="787"/>
        <end position="866"/>
    </location>
</feature>
<accession>A0AAD9MZT1</accession>
<evidence type="ECO:0000313" key="3">
    <source>
        <dbReference type="EMBL" id="KAK2149756.1"/>
    </source>
</evidence>
<sequence>MGKKTTPLAEEIPLMMDSQTSPKSPVMMYWDGHIPEEEATDLGDPEWLQTVASSKKKPYGTFTLATDAFLLVIQYIQLFALLQSLSLHWPWPEEWLQYAKYLFLLNADVWEFLKLYAYGIFHYSQNYYVPSSTMPVDFAYLISGWGAFLVLLSLIGIGCYSAFNKALGPKMLFRLAVLKRAVVVILQLLLIPVGTVLFRLFQCNSDGKVDVKNEMTCFKDIHWAYLAPALVVLILLFVVFPSWLILRTKEELLNAKHERHEVHLQLKETEYMYGINISWAVGNYHIFASFKSSAIHFRAVQVVLFALILIIYSALLYHLFAQCLLMNCTLFIILIALCIIRPYRVTAYNVMLIINYLCLNINCLTGSFKTSFDSSNGSPWLLPEYQFIILATVNGFWLFSVVVFISYLIIRTCCCKNKQQSLWPQTKFERLSPETRKYMKHIIIGRLLIEKVLSMPAMFAPIQQVARYIHIINAYCREAELIHDPLRSALWDVLDELIEVHTNVAPKCLFAESTKDSIRSTAADLMTIMPSFVRRLAQREYDFILVNPIKKRILLKLYCLSHFLRHVKIGQDRRQLTVPATQKIWQKHSDEDSDPGYYEDIYPLKEPAVPDRVYDKSDDVLIQLEDNESDSSFIIEDTEEWLRKHGLSSAMTGDHPQTELADNEAQPGSSLTDNVLLRNFVIPGLVYREEFIFKGEEERKIEKNQSETFGSHGSVRVTSSMSVQSDSSLAVSLHPESRQVMSTPVNNRPSSVIAGSPGSRPTSATPVDLLSVDESLPGAITAGEELNASKVSLNKGDNNDLRPGSPEAGPDSSQQRSVSSLDRLDSSRNESDPRKKDGAIKDTGMPISSSGQPSTSSAEAESELVL</sequence>
<feature type="compositionally biased region" description="Basic and acidic residues" evidence="1">
    <location>
        <begin position="822"/>
        <end position="840"/>
    </location>
</feature>
<feature type="region of interest" description="Disordered" evidence="1">
    <location>
        <begin position="727"/>
        <end position="766"/>
    </location>
</feature>
<proteinExistence type="predicted"/>
<feature type="region of interest" description="Disordered" evidence="1">
    <location>
        <begin position="650"/>
        <end position="669"/>
    </location>
</feature>
<feature type="transmembrane region" description="Helical" evidence="2">
    <location>
        <begin position="221"/>
        <end position="246"/>
    </location>
</feature>
<feature type="transmembrane region" description="Helical" evidence="2">
    <location>
        <begin position="347"/>
        <end position="368"/>
    </location>
</feature>
<keyword evidence="2" id="KW-1133">Transmembrane helix</keyword>
<dbReference type="EMBL" id="JAODUP010000437">
    <property type="protein sequence ID" value="KAK2149756.1"/>
    <property type="molecule type" value="Genomic_DNA"/>
</dbReference>
<comment type="caution">
    <text evidence="3">The sequence shown here is derived from an EMBL/GenBank/DDBJ whole genome shotgun (WGS) entry which is preliminary data.</text>
</comment>
<reference evidence="3" key="1">
    <citation type="journal article" date="2023" name="Mol. Biol. Evol.">
        <title>Third-Generation Sequencing Reveals the Adaptive Role of the Epigenome in Three Deep-Sea Polychaetes.</title>
        <authorList>
            <person name="Perez M."/>
            <person name="Aroh O."/>
            <person name="Sun Y."/>
            <person name="Lan Y."/>
            <person name="Juniper S.K."/>
            <person name="Young C.R."/>
            <person name="Angers B."/>
            <person name="Qian P.Y."/>
        </authorList>
    </citation>
    <scope>NUCLEOTIDE SEQUENCE</scope>
    <source>
        <strain evidence="3">P08H-3</strain>
    </source>
</reference>
<feature type="transmembrane region" description="Helical" evidence="2">
    <location>
        <begin position="295"/>
        <end position="313"/>
    </location>
</feature>
<protein>
    <submittedName>
        <fullName evidence="3">Uncharacterized protein</fullName>
    </submittedName>
</protein>